<dbReference type="GO" id="GO:0050380">
    <property type="term" value="F:undecaprenyl-diphosphatase activity"/>
    <property type="evidence" value="ECO:0007669"/>
    <property type="project" value="UniProtKB-EC"/>
</dbReference>
<feature type="transmembrane region" description="Helical" evidence="10">
    <location>
        <begin position="30"/>
        <end position="51"/>
    </location>
</feature>
<reference evidence="12 13" key="1">
    <citation type="submission" date="2016-06" db="EMBL/GenBank/DDBJ databases">
        <authorList>
            <person name="Kjaerup R.B."/>
            <person name="Dalgaard T.S."/>
            <person name="Juul-Madsen H.R."/>
        </authorList>
    </citation>
    <scope>NUCLEOTIDE SEQUENCE [LARGE SCALE GENOMIC DNA]</scope>
    <source>
        <strain evidence="12 13">CECT 8886</strain>
    </source>
</reference>
<accession>A0A1A8TIK2</accession>
<keyword evidence="13" id="KW-1185">Reference proteome</keyword>
<evidence type="ECO:0000256" key="1">
    <source>
        <dbReference type="ARBA" id="ARBA00004651"/>
    </source>
</evidence>
<feature type="transmembrane region" description="Helical" evidence="10">
    <location>
        <begin position="57"/>
        <end position="76"/>
    </location>
</feature>
<dbReference type="Pfam" id="PF01569">
    <property type="entry name" value="PAP2"/>
    <property type="match status" value="1"/>
</dbReference>
<keyword evidence="6 10" id="KW-1133">Transmembrane helix</keyword>
<dbReference type="Gene3D" id="1.20.144.10">
    <property type="entry name" value="Phosphatidic acid phosphatase type 2/haloperoxidase"/>
    <property type="match status" value="1"/>
</dbReference>
<dbReference type="PANTHER" id="PTHR14969:SF62">
    <property type="entry name" value="DECAPRENYLPHOSPHORYL-5-PHOSPHORIBOSE PHOSPHATASE RV3807C-RELATED"/>
    <property type="match status" value="1"/>
</dbReference>
<evidence type="ECO:0000256" key="2">
    <source>
        <dbReference type="ARBA" id="ARBA00012374"/>
    </source>
</evidence>
<evidence type="ECO:0000256" key="7">
    <source>
        <dbReference type="ARBA" id="ARBA00023136"/>
    </source>
</evidence>
<sequence>MNVIQRIHQLDVFVFSWFMARKNGKRLARIGRFISFSADGPLYVVTDIVLWHFHYRLLARIIAFGFALERCLYFAIKLGFKRNRPADTLKNFHSYITPSDKFSFPSGHTSGAFFVAYCLAQAFPSYYLLFYIWATHVGLSRLLLGVHFPTDTLMGALLGVGCAALMVALLHGILPY</sequence>
<dbReference type="InterPro" id="IPR000326">
    <property type="entry name" value="PAP2/HPO"/>
</dbReference>
<feature type="domain" description="Phosphatidic acid phosphatase type 2/haloperoxidase" evidence="11">
    <location>
        <begin position="59"/>
        <end position="167"/>
    </location>
</feature>
<evidence type="ECO:0000259" key="11">
    <source>
        <dbReference type="SMART" id="SM00014"/>
    </source>
</evidence>
<dbReference type="RefSeq" id="WP_067017176.1">
    <property type="nucleotide sequence ID" value="NZ_FLOB01000006.1"/>
</dbReference>
<dbReference type="STRING" id="1792290.MSP8886_02662"/>
<dbReference type="InterPro" id="IPR036938">
    <property type="entry name" value="PAP2/HPO_sf"/>
</dbReference>
<dbReference type="EC" id="3.6.1.27" evidence="2"/>
<comment type="catalytic activity">
    <reaction evidence="9">
        <text>di-trans,octa-cis-undecaprenyl diphosphate + H2O = di-trans,octa-cis-undecaprenyl phosphate + phosphate + H(+)</text>
        <dbReference type="Rhea" id="RHEA:28094"/>
        <dbReference type="ChEBI" id="CHEBI:15377"/>
        <dbReference type="ChEBI" id="CHEBI:15378"/>
        <dbReference type="ChEBI" id="CHEBI:43474"/>
        <dbReference type="ChEBI" id="CHEBI:58405"/>
        <dbReference type="ChEBI" id="CHEBI:60392"/>
        <dbReference type="EC" id="3.6.1.27"/>
    </reaction>
</comment>
<name>A0A1A8TIK2_9GAMM</name>
<evidence type="ECO:0000256" key="10">
    <source>
        <dbReference type="SAM" id="Phobius"/>
    </source>
</evidence>
<keyword evidence="7 10" id="KW-0472">Membrane</keyword>
<protein>
    <recommendedName>
        <fullName evidence="2">undecaprenyl-diphosphate phosphatase</fullName>
        <ecNumber evidence="2">3.6.1.27</ecNumber>
    </recommendedName>
    <alternativeName>
        <fullName evidence="8">Undecaprenyl pyrophosphate phosphatase</fullName>
    </alternativeName>
</protein>
<dbReference type="SMART" id="SM00014">
    <property type="entry name" value="acidPPc"/>
    <property type="match status" value="1"/>
</dbReference>
<dbReference type="GO" id="GO:0005886">
    <property type="term" value="C:plasma membrane"/>
    <property type="evidence" value="ECO:0007669"/>
    <property type="project" value="UniProtKB-SubCell"/>
</dbReference>
<evidence type="ECO:0000313" key="12">
    <source>
        <dbReference type="EMBL" id="SBS33173.1"/>
    </source>
</evidence>
<evidence type="ECO:0000256" key="5">
    <source>
        <dbReference type="ARBA" id="ARBA00022801"/>
    </source>
</evidence>
<dbReference type="PANTHER" id="PTHR14969">
    <property type="entry name" value="SPHINGOSINE-1-PHOSPHATE PHOSPHOHYDROLASE"/>
    <property type="match status" value="1"/>
</dbReference>
<feature type="transmembrane region" description="Helical" evidence="10">
    <location>
        <begin position="111"/>
        <end position="133"/>
    </location>
</feature>
<gene>
    <name evidence="12" type="ORF">MSP8886_02662</name>
</gene>
<evidence type="ECO:0000256" key="6">
    <source>
        <dbReference type="ARBA" id="ARBA00022989"/>
    </source>
</evidence>
<dbReference type="AlphaFoldDB" id="A0A1A8TIK2"/>
<feature type="transmembrane region" description="Helical" evidence="10">
    <location>
        <begin position="153"/>
        <end position="174"/>
    </location>
</feature>
<dbReference type="OrthoDB" id="9780507at2"/>
<evidence type="ECO:0000256" key="9">
    <source>
        <dbReference type="ARBA" id="ARBA00047594"/>
    </source>
</evidence>
<comment type="subcellular location">
    <subcellularLocation>
        <location evidence="1">Cell membrane</location>
        <topology evidence="1">Multi-pass membrane protein</topology>
    </subcellularLocation>
</comment>
<keyword evidence="3" id="KW-1003">Cell membrane</keyword>
<evidence type="ECO:0000256" key="3">
    <source>
        <dbReference type="ARBA" id="ARBA00022475"/>
    </source>
</evidence>
<dbReference type="EMBL" id="FLOB01000006">
    <property type="protein sequence ID" value="SBS33173.1"/>
    <property type="molecule type" value="Genomic_DNA"/>
</dbReference>
<organism evidence="12 13">
    <name type="scientific">Marinomonas spartinae</name>
    <dbReference type="NCBI Taxonomy" id="1792290"/>
    <lineage>
        <taxon>Bacteria</taxon>
        <taxon>Pseudomonadati</taxon>
        <taxon>Pseudomonadota</taxon>
        <taxon>Gammaproteobacteria</taxon>
        <taxon>Oceanospirillales</taxon>
        <taxon>Oceanospirillaceae</taxon>
        <taxon>Marinomonas</taxon>
    </lineage>
</organism>
<evidence type="ECO:0000313" key="13">
    <source>
        <dbReference type="Proteomes" id="UP000092544"/>
    </source>
</evidence>
<keyword evidence="4 10" id="KW-0812">Transmembrane</keyword>
<dbReference type="Proteomes" id="UP000092544">
    <property type="component" value="Unassembled WGS sequence"/>
</dbReference>
<dbReference type="SUPFAM" id="SSF48317">
    <property type="entry name" value="Acid phosphatase/Vanadium-dependent haloperoxidase"/>
    <property type="match status" value="1"/>
</dbReference>
<keyword evidence="5" id="KW-0378">Hydrolase</keyword>
<evidence type="ECO:0000256" key="4">
    <source>
        <dbReference type="ARBA" id="ARBA00022692"/>
    </source>
</evidence>
<proteinExistence type="predicted"/>
<evidence type="ECO:0000256" key="8">
    <source>
        <dbReference type="ARBA" id="ARBA00032707"/>
    </source>
</evidence>